<proteinExistence type="predicted"/>
<evidence type="ECO:0000313" key="1">
    <source>
        <dbReference type="EMBL" id="EFK97340.1"/>
    </source>
</evidence>
<protein>
    <submittedName>
        <fullName evidence="1">Uncharacterized protein</fullName>
    </submittedName>
</protein>
<comment type="caution">
    <text evidence="1">The sequence shown here is derived from an EMBL/GenBank/DDBJ whole genome shotgun (WGS) entry which is preliminary data.</text>
</comment>
<dbReference type="EMBL" id="ADZX01000244">
    <property type="protein sequence ID" value="EFK97340.1"/>
    <property type="molecule type" value="Genomic_DNA"/>
</dbReference>
<reference evidence="1" key="2">
    <citation type="journal article" date="2011" name="Microb. Ecol.">
        <title>Taxonomic and Functional Metagenomic Profiling of the Microbial Community in the Anoxic Sediment of a Sub-saline Shallow Lake (Laguna de Carrizo, Central Spain).</title>
        <authorList>
            <person name="Ferrer M."/>
            <person name="Guazzaroni M.E."/>
            <person name="Richter M."/>
            <person name="Garcia-Salamanca A."/>
            <person name="Yarza P."/>
            <person name="Suarez-Suarez A."/>
            <person name="Solano J."/>
            <person name="Alcaide M."/>
            <person name="van Dillewijn P."/>
            <person name="Molina-Henares M.A."/>
            <person name="Lopez-Cortes N."/>
            <person name="Al-Ramahi Y."/>
            <person name="Guerrero C."/>
            <person name="Acosta A."/>
            <person name="de Eugenio L.I."/>
            <person name="Martinez V."/>
            <person name="Marques S."/>
            <person name="Rojo F."/>
            <person name="Santero E."/>
            <person name="Genilloud O."/>
            <person name="Perez-Perez J."/>
            <person name="Rossello-Mora R."/>
            <person name="Ramos J.L."/>
        </authorList>
    </citation>
    <scope>NUCLEOTIDE SEQUENCE</scope>
</reference>
<reference evidence="1" key="1">
    <citation type="submission" date="2010-07" db="EMBL/GenBank/DDBJ databases">
        <authorList>
            <consortium name="CONSOLIDER consortium CSD2007-00005"/>
            <person name="Guazzaroni M.-E."/>
            <person name="Richter M."/>
            <person name="Garcia-Salamanca A."/>
            <person name="Yarza P."/>
            <person name="Ferrer M."/>
        </authorList>
    </citation>
    <scope>NUCLEOTIDE SEQUENCE</scope>
</reference>
<sequence length="76" mass="8742">YVSKHSLFFYFSSITQTPSQLFSGAFIENCKHLLTKIELGISHRSTKSEKIFDAFSKSFSKYNFKAFSNLEMISSL</sequence>
<name>D9PGH2_9ZZZZ</name>
<organism evidence="1">
    <name type="scientific">sediment metagenome</name>
    <dbReference type="NCBI Taxonomy" id="749907"/>
    <lineage>
        <taxon>unclassified sequences</taxon>
        <taxon>metagenomes</taxon>
        <taxon>ecological metagenomes</taxon>
    </lineage>
</organism>
<gene>
    <name evidence="1" type="ORF">LDC_0619</name>
</gene>
<accession>D9PGH2</accession>
<feature type="non-terminal residue" evidence="1">
    <location>
        <position position="1"/>
    </location>
</feature>
<dbReference type="AlphaFoldDB" id="D9PGH2"/>